<evidence type="ECO:0000313" key="4">
    <source>
        <dbReference type="Proteomes" id="UP000019184"/>
    </source>
</evidence>
<dbReference type="NCBIfam" id="NF033520">
    <property type="entry name" value="transpos_IS982"/>
    <property type="match status" value="1"/>
</dbReference>
<dbReference type="Proteomes" id="UP000019184">
    <property type="component" value="Unassembled WGS sequence"/>
</dbReference>
<evidence type="ECO:0000259" key="2">
    <source>
        <dbReference type="Pfam" id="PF13612"/>
    </source>
</evidence>
<dbReference type="Pfam" id="PF13612">
    <property type="entry name" value="DDE_Tnp_1_3"/>
    <property type="match status" value="1"/>
</dbReference>
<reference evidence="3 4" key="1">
    <citation type="journal article" date="2014" name="ISME J.">
        <title>Candidatus Competibacter-lineage genomes retrieved from metagenomes reveal functional metabolic diversity.</title>
        <authorList>
            <person name="McIlroy S.J."/>
            <person name="Albertsen M."/>
            <person name="Andresen E.K."/>
            <person name="Saunders A.M."/>
            <person name="Kristiansen R."/>
            <person name="Stokholm-Bjerregaard M."/>
            <person name="Nielsen K.L."/>
            <person name="Nielsen P.H."/>
        </authorList>
    </citation>
    <scope>NUCLEOTIDE SEQUENCE [LARGE SCALE GENOMIC DNA]</scope>
    <source>
        <strain evidence="3 4">Run_B_J11</strain>
    </source>
</reference>
<proteinExistence type="predicted"/>
<organism evidence="3 4">
    <name type="scientific">Candidatus Contendobacter odensis Run_B_J11</name>
    <dbReference type="NCBI Taxonomy" id="1400861"/>
    <lineage>
        <taxon>Bacteria</taxon>
        <taxon>Pseudomonadati</taxon>
        <taxon>Pseudomonadota</taxon>
        <taxon>Gammaproteobacteria</taxon>
        <taxon>Candidatus Competibacteraceae</taxon>
        <taxon>Candidatus Contendibacter</taxon>
    </lineage>
</organism>
<accession>A0A7U7G8U6</accession>
<dbReference type="EMBL" id="CBTK010000035">
    <property type="protein sequence ID" value="CDH43709.1"/>
    <property type="molecule type" value="Genomic_DNA"/>
</dbReference>
<protein>
    <submittedName>
        <fullName evidence="3">Transposase</fullName>
    </submittedName>
</protein>
<keyword evidence="4" id="KW-1185">Reference proteome</keyword>
<dbReference type="AlphaFoldDB" id="A0A7U7G8U6"/>
<name>A0A7U7G8U6_9GAMM</name>
<dbReference type="InterPro" id="IPR025668">
    <property type="entry name" value="Tnp_DDE_dom"/>
</dbReference>
<evidence type="ECO:0000256" key="1">
    <source>
        <dbReference type="SAM" id="MobiDB-lite"/>
    </source>
</evidence>
<comment type="caution">
    <text evidence="3">The sequence shown here is derived from an EMBL/GenBank/DDBJ whole genome shotgun (WGS) entry which is preliminary data.</text>
</comment>
<feature type="region of interest" description="Disordered" evidence="1">
    <location>
        <begin position="1"/>
        <end position="20"/>
    </location>
</feature>
<feature type="domain" description="Transposase DDE" evidence="2">
    <location>
        <begin position="131"/>
        <end position="270"/>
    </location>
</feature>
<evidence type="ECO:0000313" key="3">
    <source>
        <dbReference type="EMBL" id="CDH43709.1"/>
    </source>
</evidence>
<gene>
    <name evidence="3" type="ORF">BN874_130034</name>
</gene>
<sequence>MAARHGGVRYAERSPPSQRSGNAVMPLEDFIITVFCWVEEHWDSVIGGQRLRQRGFAPKLTDSEVITMEVVGEFLGLDTDLPLWQYFHRHWPSWFPQWGSRPTFTPQAAHLWAIKPALHRRLVIDLGAVTDPIHLVDGCPLPLGVLTRARRYRLFSGPADYGYCAAKKPYYSGFHGHRMVTINGVITGGTVTPASADEREALWDLTEGIQGLVIGDKGYISAFLKQELATAHIDLQTPLRANRADPRTPSVIQQLTTTRRLVETVIAQLTGWFHWGKIWARDQWHLTSRITRKLLAHTLCIFVNRLLGRSDLQFEGLIA</sequence>